<keyword evidence="2" id="KW-0732">Signal</keyword>
<dbReference type="InterPro" id="IPR025392">
    <property type="entry name" value="DUF4124"/>
</dbReference>
<feature type="compositionally biased region" description="Basic and acidic residues" evidence="1">
    <location>
        <begin position="86"/>
        <end position="109"/>
    </location>
</feature>
<name>A0ABR6ZJZ4_9BURK</name>
<evidence type="ECO:0000259" key="3">
    <source>
        <dbReference type="Pfam" id="PF13511"/>
    </source>
</evidence>
<accession>A0ABR6ZJZ4</accession>
<feature type="domain" description="DUF4124" evidence="3">
    <location>
        <begin position="10"/>
        <end position="69"/>
    </location>
</feature>
<feature type="region of interest" description="Disordered" evidence="1">
    <location>
        <begin position="30"/>
        <end position="120"/>
    </location>
</feature>
<sequence length="166" mass="17995">MSISRIALPLVLALACAAAHAQYVWLDEKGNKQFSDKPPPISVPKNKIIKAPNMSGKPAPTADAAPASAAADDASKLTKPVTTASKNEDYNKRKAEQAEKDKKAEDEKQSAAAKAKNCERARTYQQNLESGVRVANVDKNGERNFMDDAQRNQELADVKKTLADCK</sequence>
<feature type="signal peptide" evidence="2">
    <location>
        <begin position="1"/>
        <end position="21"/>
    </location>
</feature>
<gene>
    <name evidence="4" type="ORF">H8L32_01785</name>
</gene>
<proteinExistence type="predicted"/>
<protein>
    <submittedName>
        <fullName evidence="4">DUF4124 domain-containing protein</fullName>
    </submittedName>
</protein>
<dbReference type="EMBL" id="JACOGF010000001">
    <property type="protein sequence ID" value="MBC3916205.1"/>
    <property type="molecule type" value="Genomic_DNA"/>
</dbReference>
<organism evidence="4 5">
    <name type="scientific">Undibacterium hunanense</name>
    <dbReference type="NCBI Taxonomy" id="2762292"/>
    <lineage>
        <taxon>Bacteria</taxon>
        <taxon>Pseudomonadati</taxon>
        <taxon>Pseudomonadota</taxon>
        <taxon>Betaproteobacteria</taxon>
        <taxon>Burkholderiales</taxon>
        <taxon>Oxalobacteraceae</taxon>
        <taxon>Undibacterium</taxon>
    </lineage>
</organism>
<reference evidence="4 5" key="1">
    <citation type="submission" date="2020-08" db="EMBL/GenBank/DDBJ databases">
        <title>Novel species isolated from subtropical streams in China.</title>
        <authorList>
            <person name="Lu H."/>
        </authorList>
    </citation>
    <scope>NUCLEOTIDE SEQUENCE [LARGE SCALE GENOMIC DNA]</scope>
    <source>
        <strain evidence="4 5">CY18W</strain>
    </source>
</reference>
<feature type="chain" id="PRO_5046974752" evidence="2">
    <location>
        <begin position="22"/>
        <end position="166"/>
    </location>
</feature>
<keyword evidence="5" id="KW-1185">Reference proteome</keyword>
<evidence type="ECO:0000256" key="2">
    <source>
        <dbReference type="SAM" id="SignalP"/>
    </source>
</evidence>
<dbReference type="PROSITE" id="PS51257">
    <property type="entry name" value="PROKAR_LIPOPROTEIN"/>
    <property type="match status" value="1"/>
</dbReference>
<evidence type="ECO:0000313" key="5">
    <source>
        <dbReference type="Proteomes" id="UP000650424"/>
    </source>
</evidence>
<feature type="compositionally biased region" description="Low complexity" evidence="1">
    <location>
        <begin position="58"/>
        <end position="72"/>
    </location>
</feature>
<evidence type="ECO:0000313" key="4">
    <source>
        <dbReference type="EMBL" id="MBC3916205.1"/>
    </source>
</evidence>
<dbReference type="RefSeq" id="WP_186945440.1">
    <property type="nucleotide sequence ID" value="NZ_JACOGF010000001.1"/>
</dbReference>
<comment type="caution">
    <text evidence="4">The sequence shown here is derived from an EMBL/GenBank/DDBJ whole genome shotgun (WGS) entry which is preliminary data.</text>
</comment>
<evidence type="ECO:0000256" key="1">
    <source>
        <dbReference type="SAM" id="MobiDB-lite"/>
    </source>
</evidence>
<dbReference type="Proteomes" id="UP000650424">
    <property type="component" value="Unassembled WGS sequence"/>
</dbReference>
<dbReference type="Pfam" id="PF13511">
    <property type="entry name" value="DUF4124"/>
    <property type="match status" value="1"/>
</dbReference>